<dbReference type="Gene3D" id="3.40.50.2300">
    <property type="match status" value="1"/>
</dbReference>
<evidence type="ECO:0000259" key="4">
    <source>
        <dbReference type="PROSITE" id="PS50110"/>
    </source>
</evidence>
<dbReference type="Proteomes" id="UP000298860">
    <property type="component" value="Unassembled WGS sequence"/>
</dbReference>
<dbReference type="GO" id="GO:0000160">
    <property type="term" value="P:phosphorelay signal transduction system"/>
    <property type="evidence" value="ECO:0007669"/>
    <property type="project" value="InterPro"/>
</dbReference>
<feature type="coiled-coil region" evidence="2">
    <location>
        <begin position="55"/>
        <end position="82"/>
    </location>
</feature>
<dbReference type="CDD" id="cd00156">
    <property type="entry name" value="REC"/>
    <property type="match status" value="1"/>
</dbReference>
<proteinExistence type="predicted"/>
<feature type="compositionally biased region" description="Pro residues" evidence="3">
    <location>
        <begin position="91"/>
        <end position="100"/>
    </location>
</feature>
<feature type="modified residue" description="4-aspartylphosphate" evidence="1">
    <location>
        <position position="219"/>
    </location>
</feature>
<dbReference type="Pfam" id="PF00072">
    <property type="entry name" value="Response_reg"/>
    <property type="match status" value="1"/>
</dbReference>
<dbReference type="InterPro" id="IPR011006">
    <property type="entry name" value="CheY-like_superfamily"/>
</dbReference>
<evidence type="ECO:0000256" key="3">
    <source>
        <dbReference type="SAM" id="MobiDB-lite"/>
    </source>
</evidence>
<keyword evidence="1" id="KW-0597">Phosphoprotein</keyword>
<keyword evidence="6" id="KW-1185">Reference proteome</keyword>
<evidence type="ECO:0000313" key="6">
    <source>
        <dbReference type="Proteomes" id="UP000298860"/>
    </source>
</evidence>
<protein>
    <recommendedName>
        <fullName evidence="4">Response regulatory domain-containing protein</fullName>
    </recommendedName>
</protein>
<evidence type="ECO:0000256" key="1">
    <source>
        <dbReference type="PROSITE-ProRule" id="PRU00169"/>
    </source>
</evidence>
<dbReference type="SUPFAM" id="SSF52172">
    <property type="entry name" value="CheY-like"/>
    <property type="match status" value="1"/>
</dbReference>
<dbReference type="PROSITE" id="PS50110">
    <property type="entry name" value="RESPONSE_REGULATORY"/>
    <property type="match status" value="1"/>
</dbReference>
<feature type="compositionally biased region" description="Pro residues" evidence="3">
    <location>
        <begin position="123"/>
        <end position="133"/>
    </location>
</feature>
<dbReference type="InterPro" id="IPR001789">
    <property type="entry name" value="Sig_transdc_resp-reg_receiver"/>
</dbReference>
<reference evidence="6" key="1">
    <citation type="submission" date="2019-04" db="EMBL/GenBank/DDBJ databases">
        <title>Draft genome sequence of Pseudonocardiaceae bacterium SL3-2-4.</title>
        <authorList>
            <person name="Ningsih F."/>
            <person name="Yokota A."/>
            <person name="Sakai Y."/>
            <person name="Nanatani K."/>
            <person name="Yabe S."/>
            <person name="Oetari A."/>
            <person name="Sjamsuridzal W."/>
        </authorList>
    </citation>
    <scope>NUCLEOTIDE SEQUENCE [LARGE SCALE GENOMIC DNA]</scope>
    <source>
        <strain evidence="6">SL3-2-4</strain>
    </source>
</reference>
<evidence type="ECO:0000256" key="2">
    <source>
        <dbReference type="SAM" id="Coils"/>
    </source>
</evidence>
<organism evidence="5 6">
    <name type="scientific">Gandjariella thermophila</name>
    <dbReference type="NCBI Taxonomy" id="1931992"/>
    <lineage>
        <taxon>Bacteria</taxon>
        <taxon>Bacillati</taxon>
        <taxon>Actinomycetota</taxon>
        <taxon>Actinomycetes</taxon>
        <taxon>Pseudonocardiales</taxon>
        <taxon>Pseudonocardiaceae</taxon>
        <taxon>Gandjariella</taxon>
    </lineage>
</organism>
<evidence type="ECO:0000313" key="5">
    <source>
        <dbReference type="EMBL" id="GDY32353.1"/>
    </source>
</evidence>
<name>A0A4D4JER6_9PSEU</name>
<sequence length="290" mass="31710">MADTISAVSSLLWPLLALVAVLSFHRPLGRLLDPVRRRRITLEVGGQELSLSELIKEQGRLVADLQEQVVVLRRELEALATYGATRLPAEPGAPPIPPTADGPALVPHQPSGSSVEEHQPAASPEPPSRPGTPPAEEMLIRRGINWVTRRRRWAFSRRARSAEFGVEPFGVLWVDDNPKSFALLADQLHDRGIRVDVATTTSQALERLGERRYRAVITDMSRAEGNGVVPDAGVRLIRQVRRADEATPVLVYTNEQAARHFGSEAVDAGADAVTTSAVGLTERFRELGLL</sequence>
<dbReference type="EMBL" id="BJFL01000023">
    <property type="protein sequence ID" value="GDY32353.1"/>
    <property type="molecule type" value="Genomic_DNA"/>
</dbReference>
<comment type="caution">
    <text evidence="5">The sequence shown here is derived from an EMBL/GenBank/DDBJ whole genome shotgun (WGS) entry which is preliminary data.</text>
</comment>
<gene>
    <name evidence="5" type="ORF">GTS_39860</name>
</gene>
<feature type="region of interest" description="Disordered" evidence="3">
    <location>
        <begin position="86"/>
        <end position="139"/>
    </location>
</feature>
<accession>A0A4D4JER6</accession>
<keyword evidence="2" id="KW-0175">Coiled coil</keyword>
<feature type="domain" description="Response regulatory" evidence="4">
    <location>
        <begin position="170"/>
        <end position="290"/>
    </location>
</feature>
<dbReference type="OrthoDB" id="88903at2"/>
<dbReference type="RefSeq" id="WP_137815373.1">
    <property type="nucleotide sequence ID" value="NZ_BJFL01000023.1"/>
</dbReference>
<dbReference type="AlphaFoldDB" id="A0A4D4JER6"/>